<name>A0ABY1PG04_9HYPH</name>
<evidence type="ECO:0000313" key="3">
    <source>
        <dbReference type="Proteomes" id="UP001157914"/>
    </source>
</evidence>
<comment type="caution">
    <text evidence="2">The sequence shown here is derived from an EMBL/GenBank/DDBJ whole genome shotgun (WGS) entry which is preliminary data.</text>
</comment>
<dbReference type="RefSeq" id="WP_155190181.1">
    <property type="nucleotide sequence ID" value="NZ_SMLZ01000096.1"/>
</dbReference>
<dbReference type="InterPro" id="IPR052909">
    <property type="entry name" value="Transposase_6_like"/>
</dbReference>
<feature type="domain" description="Insertion element IS402-like" evidence="1">
    <location>
        <begin position="15"/>
        <end position="76"/>
    </location>
</feature>
<gene>
    <name evidence="2" type="ORF">SAMN06265374_3721</name>
</gene>
<organism evidence="2 3">
    <name type="scientific">Roseibium denhamense</name>
    <dbReference type="NCBI Taxonomy" id="76305"/>
    <lineage>
        <taxon>Bacteria</taxon>
        <taxon>Pseudomonadati</taxon>
        <taxon>Pseudomonadota</taxon>
        <taxon>Alphaproteobacteria</taxon>
        <taxon>Hyphomicrobiales</taxon>
        <taxon>Stappiaceae</taxon>
        <taxon>Roseibium</taxon>
    </lineage>
</organism>
<sequence>MCTKMTERDFELALEVFRACLPRVGAKAKNDRLFLEALQYFTLHNISWRALPERFGNWNSVWKRFDRLGKAGVFEDYFSILAGLDEGAHLIVMFDSTVIRAHVSAAGAKGGRKVKRSGVRAAGSAPKSI</sequence>
<dbReference type="PANTHER" id="PTHR46637">
    <property type="entry name" value="TIS1421-TRANSPOSASE PROTEIN A"/>
    <property type="match status" value="1"/>
</dbReference>
<evidence type="ECO:0000313" key="2">
    <source>
        <dbReference type="EMBL" id="SMP33347.1"/>
    </source>
</evidence>
<accession>A0ABY1PG04</accession>
<dbReference type="Proteomes" id="UP001157914">
    <property type="component" value="Unassembled WGS sequence"/>
</dbReference>
<dbReference type="EMBL" id="FXTT01000005">
    <property type="protein sequence ID" value="SMP33347.1"/>
    <property type="molecule type" value="Genomic_DNA"/>
</dbReference>
<dbReference type="PANTHER" id="PTHR46637:SF1">
    <property type="entry name" value="BLL5188 PROTEIN"/>
    <property type="match status" value="1"/>
</dbReference>
<dbReference type="InterPro" id="IPR025161">
    <property type="entry name" value="IS402-like_dom"/>
</dbReference>
<protein>
    <submittedName>
        <fullName evidence="2">Transposase of IS4/5 family</fullName>
    </submittedName>
</protein>
<proteinExistence type="predicted"/>
<keyword evidence="3" id="KW-1185">Reference proteome</keyword>
<evidence type="ECO:0000259" key="1">
    <source>
        <dbReference type="Pfam" id="PF13340"/>
    </source>
</evidence>
<reference evidence="2 3" key="1">
    <citation type="submission" date="2017-05" db="EMBL/GenBank/DDBJ databases">
        <authorList>
            <person name="Varghese N."/>
            <person name="Submissions S."/>
        </authorList>
    </citation>
    <scope>NUCLEOTIDE SEQUENCE [LARGE SCALE GENOMIC DNA]</scope>
    <source>
        <strain evidence="2 3">DSM 15949</strain>
    </source>
</reference>
<dbReference type="Pfam" id="PF13340">
    <property type="entry name" value="DUF4096"/>
    <property type="match status" value="1"/>
</dbReference>